<sequence>MPTFLTTNQRRRFTANVSTAMAIALSIWMMLTCVMKEWNSDCETKTIRLTGNIRAIKENNNVRLVLTDTPGPNNSQDPEHQRTTLGFIQDSKRNPLIFMF</sequence>
<proteinExistence type="predicted"/>
<dbReference type="Proteomes" id="UP000664477">
    <property type="component" value="Unassembled WGS sequence"/>
</dbReference>
<evidence type="ECO:0000256" key="1">
    <source>
        <dbReference type="SAM" id="Phobius"/>
    </source>
</evidence>
<keyword evidence="1" id="KW-1133">Transmembrane helix</keyword>
<keyword evidence="1" id="KW-0812">Transmembrane</keyword>
<feature type="transmembrane region" description="Helical" evidence="1">
    <location>
        <begin position="12"/>
        <end position="31"/>
    </location>
</feature>
<organism evidence="2 3">
    <name type="scientific">Providencia rettgeri</name>
    <dbReference type="NCBI Taxonomy" id="587"/>
    <lineage>
        <taxon>Bacteria</taxon>
        <taxon>Pseudomonadati</taxon>
        <taxon>Pseudomonadota</taxon>
        <taxon>Gammaproteobacteria</taxon>
        <taxon>Enterobacterales</taxon>
        <taxon>Morganellaceae</taxon>
        <taxon>Providencia</taxon>
    </lineage>
</organism>
<accession>A0A939NHT5</accession>
<dbReference type="AlphaFoldDB" id="A0A939NHT5"/>
<name>A0A939NHT5_PRORE</name>
<protein>
    <submittedName>
        <fullName evidence="2">Uncharacterized protein</fullName>
    </submittedName>
</protein>
<gene>
    <name evidence="2" type="ORF">J4727_16130</name>
</gene>
<keyword evidence="1" id="KW-0472">Membrane</keyword>
<evidence type="ECO:0000313" key="2">
    <source>
        <dbReference type="EMBL" id="MBO1916492.1"/>
    </source>
</evidence>
<comment type="caution">
    <text evidence="2">The sequence shown here is derived from an EMBL/GenBank/DDBJ whole genome shotgun (WGS) entry which is preliminary data.</text>
</comment>
<reference evidence="2" key="1">
    <citation type="submission" date="2021-03" db="EMBL/GenBank/DDBJ databases">
        <title>Molecular epidemiology and mechanisms of colistin and carbapenem resistance in Enterobacteriaceae from clinical isolates, the environment and porcine samples in Pretoria, South Africa.</title>
        <authorList>
            <person name="Bogoshi D."/>
            <person name="Mbelle N.M."/>
            <person name="Naidoo V."/>
            <person name="Osei Sekyere J."/>
        </authorList>
    </citation>
    <scope>NUCLEOTIDE SEQUENCE</scope>
    <source>
        <strain evidence="2">C052</strain>
    </source>
</reference>
<evidence type="ECO:0000313" key="3">
    <source>
        <dbReference type="Proteomes" id="UP000664477"/>
    </source>
</evidence>
<dbReference type="EMBL" id="JAGETQ010000117">
    <property type="protein sequence ID" value="MBO1916492.1"/>
    <property type="molecule type" value="Genomic_DNA"/>
</dbReference>